<dbReference type="GO" id="GO:0015074">
    <property type="term" value="P:DNA integration"/>
    <property type="evidence" value="ECO:0007669"/>
    <property type="project" value="UniProtKB-KW"/>
</dbReference>
<keyword evidence="5" id="KW-0460">Magnesium</keyword>
<dbReference type="SUPFAM" id="SSF53098">
    <property type="entry name" value="Ribonuclease H-like"/>
    <property type="match status" value="2"/>
</dbReference>
<keyword evidence="7" id="KW-0695">RNA-directed DNA polymerase</keyword>
<evidence type="ECO:0000256" key="7">
    <source>
        <dbReference type="ARBA" id="ARBA00022918"/>
    </source>
</evidence>
<keyword evidence="3" id="KW-0255">Endonuclease</keyword>
<dbReference type="GO" id="GO:0003887">
    <property type="term" value="F:DNA-directed DNA polymerase activity"/>
    <property type="evidence" value="ECO:0007669"/>
    <property type="project" value="UniProtKB-KW"/>
</dbReference>
<evidence type="ECO:0000313" key="12">
    <source>
        <dbReference type="Proteomes" id="UP001146120"/>
    </source>
</evidence>
<dbReference type="GO" id="GO:0016787">
    <property type="term" value="F:hydrolase activity"/>
    <property type="evidence" value="ECO:0007669"/>
    <property type="project" value="UniProtKB-KW"/>
</dbReference>
<evidence type="ECO:0000256" key="9">
    <source>
        <dbReference type="ARBA" id="ARBA00023172"/>
    </source>
</evidence>
<sequence>MLNIAIAHKIQLPMVGCASHRLNLAVRRVLEPWTSILDRVHLLMMPLLRNDTRWSSTFAMIDHYLNIKDKINRARQDLHLNVLLLEDDDFEERTPWMMMTEVLLTEDGTPLITTSNSSEWIIDSGCSQHMCQAHKNSQRQIVGIGTVELLVVNKANQVMELRLHNVLFVPALRKTRAAHRVRPFQMRYSCAVTRDAFCARKQDNGLYVLKDINSTQHAYKVFSEPSYALWHKRLGHHNYDGIRSMATNSSVRGLKLSERNQPLNRICDACELDKKYKNSFQTTKRLDRTQCNSCAHTNICGPVEVPALNGTFYVVDFVDDYSRYIHIYPLVQRHEYYQVFVHHVTFTQNQHNTPLVSVYSDNGGEYVSDVSDAVKSFCDGSGIHRSTTITHTLEQNGLAEQFWLEAVQAVVYIQNRVPYRGSRHTKTPYEIWFDHAPDVSMLRVFRCLCYVHVPMKDRRRSRPRKVAKARLSRNPRAFSRWHVIFAESDLPAATETRRLELSKLSRRLKLSIDYYTRTAISDLLFHDHTPVNAHQPARRTGKVRPVHYAAVLPLLKYYDPKAHARLRDCVWVPLSLSSDHKRLPAESRNPVITLSRGQGGAEMLVAIENAQTKIHYDALAANAVMPEPRTFAEAVSAPDRGCEIVAIHVDDLLLVTKCERSMAKLKHHIASKFNTDQGPVIFSLALGSLVTKNARRLWVSQEANADAIIDKLNLTHANPSITPTTTGCKLRPKN</sequence>
<protein>
    <recommendedName>
        <fullName evidence="10">Integrase catalytic domain-containing protein</fullName>
    </recommendedName>
</protein>
<name>A0AAV2Z1Q0_9STRA</name>
<reference evidence="11" key="2">
    <citation type="journal article" date="2023" name="Microbiol Resour">
        <title>Decontamination and Annotation of the Draft Genome Sequence of the Oomycete Lagenidium giganteum ARSEF 373.</title>
        <authorList>
            <person name="Morgan W.R."/>
            <person name="Tartar A."/>
        </authorList>
    </citation>
    <scope>NUCLEOTIDE SEQUENCE</scope>
    <source>
        <strain evidence="11">ARSEF 373</strain>
    </source>
</reference>
<organism evidence="11 12">
    <name type="scientific">Lagenidium giganteum</name>
    <dbReference type="NCBI Taxonomy" id="4803"/>
    <lineage>
        <taxon>Eukaryota</taxon>
        <taxon>Sar</taxon>
        <taxon>Stramenopiles</taxon>
        <taxon>Oomycota</taxon>
        <taxon>Peronosporomycetes</taxon>
        <taxon>Pythiales</taxon>
        <taxon>Pythiaceae</taxon>
    </lineage>
</organism>
<gene>
    <name evidence="11" type="ORF">N0F65_000849</name>
</gene>
<dbReference type="GO" id="GO:0046872">
    <property type="term" value="F:metal ion binding"/>
    <property type="evidence" value="ECO:0007669"/>
    <property type="project" value="UniProtKB-KW"/>
</dbReference>
<dbReference type="GO" id="GO:0006310">
    <property type="term" value="P:DNA recombination"/>
    <property type="evidence" value="ECO:0007669"/>
    <property type="project" value="UniProtKB-KW"/>
</dbReference>
<dbReference type="InterPro" id="IPR039537">
    <property type="entry name" value="Retrotran_Ty1/copia-like"/>
</dbReference>
<dbReference type="Pfam" id="PF00665">
    <property type="entry name" value="rve"/>
    <property type="match status" value="1"/>
</dbReference>
<keyword evidence="8" id="KW-0548">Nucleotidyltransferase</keyword>
<dbReference type="PANTHER" id="PTHR42648">
    <property type="entry name" value="TRANSPOSASE, PUTATIVE-RELATED"/>
    <property type="match status" value="1"/>
</dbReference>
<dbReference type="InterPro" id="IPR001584">
    <property type="entry name" value="Integrase_cat-core"/>
</dbReference>
<proteinExistence type="predicted"/>
<dbReference type="PANTHER" id="PTHR42648:SF11">
    <property type="entry name" value="TRANSPOSON TY4-P GAG-POL POLYPROTEIN"/>
    <property type="match status" value="1"/>
</dbReference>
<evidence type="ECO:0000256" key="8">
    <source>
        <dbReference type="ARBA" id="ARBA00022932"/>
    </source>
</evidence>
<keyword evidence="2" id="KW-0479">Metal-binding</keyword>
<dbReference type="GO" id="GO:0003964">
    <property type="term" value="F:RNA-directed DNA polymerase activity"/>
    <property type="evidence" value="ECO:0007669"/>
    <property type="project" value="UniProtKB-KW"/>
</dbReference>
<evidence type="ECO:0000259" key="10">
    <source>
        <dbReference type="PROSITE" id="PS50994"/>
    </source>
</evidence>
<dbReference type="EMBL" id="DAKRPA010000101">
    <property type="protein sequence ID" value="DAZ98654.1"/>
    <property type="molecule type" value="Genomic_DNA"/>
</dbReference>
<accession>A0AAV2Z1Q0</accession>
<dbReference type="AlphaFoldDB" id="A0AAV2Z1Q0"/>
<keyword evidence="8" id="KW-0808">Transferase</keyword>
<reference evidence="11" key="1">
    <citation type="submission" date="2022-11" db="EMBL/GenBank/DDBJ databases">
        <authorList>
            <person name="Morgan W.R."/>
            <person name="Tartar A."/>
        </authorList>
    </citation>
    <scope>NUCLEOTIDE SEQUENCE</scope>
    <source>
        <strain evidence="11">ARSEF 373</strain>
    </source>
</reference>
<keyword evidence="9" id="KW-0233">DNA recombination</keyword>
<evidence type="ECO:0000256" key="5">
    <source>
        <dbReference type="ARBA" id="ARBA00022842"/>
    </source>
</evidence>
<evidence type="ECO:0000256" key="3">
    <source>
        <dbReference type="ARBA" id="ARBA00022759"/>
    </source>
</evidence>
<dbReference type="PROSITE" id="PS50994">
    <property type="entry name" value="INTEGRASE"/>
    <property type="match status" value="1"/>
</dbReference>
<comment type="caution">
    <text evidence="11">The sequence shown here is derived from an EMBL/GenBank/DDBJ whole genome shotgun (WGS) entry which is preliminary data.</text>
</comment>
<evidence type="ECO:0000313" key="11">
    <source>
        <dbReference type="EMBL" id="DAZ98654.1"/>
    </source>
</evidence>
<dbReference type="InterPro" id="IPR025724">
    <property type="entry name" value="GAG-pre-integrase_dom"/>
</dbReference>
<keyword evidence="4" id="KW-0378">Hydrolase</keyword>
<feature type="domain" description="Integrase catalytic" evidence="10">
    <location>
        <begin position="258"/>
        <end position="402"/>
    </location>
</feature>
<dbReference type="Proteomes" id="UP001146120">
    <property type="component" value="Unassembled WGS sequence"/>
</dbReference>
<evidence type="ECO:0000256" key="2">
    <source>
        <dbReference type="ARBA" id="ARBA00022723"/>
    </source>
</evidence>
<keyword evidence="6" id="KW-0229">DNA integration</keyword>
<dbReference type="GO" id="GO:0003676">
    <property type="term" value="F:nucleic acid binding"/>
    <property type="evidence" value="ECO:0007669"/>
    <property type="project" value="InterPro"/>
</dbReference>
<dbReference type="Gene3D" id="3.30.420.10">
    <property type="entry name" value="Ribonuclease H-like superfamily/Ribonuclease H"/>
    <property type="match status" value="1"/>
</dbReference>
<evidence type="ECO:0000256" key="4">
    <source>
        <dbReference type="ARBA" id="ARBA00022801"/>
    </source>
</evidence>
<keyword evidence="1" id="KW-0540">Nuclease</keyword>
<dbReference type="GO" id="GO:0004519">
    <property type="term" value="F:endonuclease activity"/>
    <property type="evidence" value="ECO:0007669"/>
    <property type="project" value="UniProtKB-KW"/>
</dbReference>
<keyword evidence="12" id="KW-1185">Reference proteome</keyword>
<dbReference type="Pfam" id="PF13976">
    <property type="entry name" value="gag_pre-integrs"/>
    <property type="match status" value="1"/>
</dbReference>
<dbReference type="InterPro" id="IPR036397">
    <property type="entry name" value="RNaseH_sf"/>
</dbReference>
<keyword evidence="8" id="KW-0239">DNA-directed DNA polymerase</keyword>
<evidence type="ECO:0000256" key="6">
    <source>
        <dbReference type="ARBA" id="ARBA00022908"/>
    </source>
</evidence>
<dbReference type="InterPro" id="IPR012337">
    <property type="entry name" value="RNaseH-like_sf"/>
</dbReference>
<evidence type="ECO:0000256" key="1">
    <source>
        <dbReference type="ARBA" id="ARBA00022722"/>
    </source>
</evidence>